<protein>
    <recommendedName>
        <fullName evidence="4">YcxB-like protein domain-containing protein</fullName>
    </recommendedName>
</protein>
<keyword evidence="1" id="KW-1133">Transmembrane helix</keyword>
<evidence type="ECO:0000313" key="2">
    <source>
        <dbReference type="EMBL" id="MTK21668.1"/>
    </source>
</evidence>
<reference evidence="2 3" key="1">
    <citation type="journal article" date="2019" name="Nat. Med.">
        <title>A library of human gut bacterial isolates paired with longitudinal multiomics data enables mechanistic microbiome research.</title>
        <authorList>
            <person name="Poyet M."/>
            <person name="Groussin M."/>
            <person name="Gibbons S.M."/>
            <person name="Avila-Pacheco J."/>
            <person name="Jiang X."/>
            <person name="Kearney S.M."/>
            <person name="Perrotta A.R."/>
            <person name="Berdy B."/>
            <person name="Zhao S."/>
            <person name="Lieberman T.D."/>
            <person name="Swanson P.K."/>
            <person name="Smith M."/>
            <person name="Roesemann S."/>
            <person name="Alexander J.E."/>
            <person name="Rich S.A."/>
            <person name="Livny J."/>
            <person name="Vlamakis H."/>
            <person name="Clish C."/>
            <person name="Bullock K."/>
            <person name="Deik A."/>
            <person name="Scott J."/>
            <person name="Pierce K.A."/>
            <person name="Xavier R.J."/>
            <person name="Alm E.J."/>
        </authorList>
    </citation>
    <scope>NUCLEOTIDE SEQUENCE [LARGE SCALE GENOMIC DNA]</scope>
    <source>
        <strain evidence="2 3">BIOML-A198</strain>
    </source>
</reference>
<organism evidence="2 3">
    <name type="scientific">Turicibacter sanguinis</name>
    <dbReference type="NCBI Taxonomy" id="154288"/>
    <lineage>
        <taxon>Bacteria</taxon>
        <taxon>Bacillati</taxon>
        <taxon>Bacillota</taxon>
        <taxon>Erysipelotrichia</taxon>
        <taxon>Erysipelotrichales</taxon>
        <taxon>Turicibacteraceae</taxon>
        <taxon>Turicibacter</taxon>
    </lineage>
</organism>
<accession>A0A9X4XE14</accession>
<keyword evidence="1" id="KW-0472">Membrane</keyword>
<feature type="transmembrane region" description="Helical" evidence="1">
    <location>
        <begin position="20"/>
        <end position="40"/>
    </location>
</feature>
<evidence type="ECO:0000313" key="3">
    <source>
        <dbReference type="Proteomes" id="UP000487649"/>
    </source>
</evidence>
<dbReference type="Proteomes" id="UP000487649">
    <property type="component" value="Unassembled WGS sequence"/>
</dbReference>
<evidence type="ECO:0008006" key="4">
    <source>
        <dbReference type="Google" id="ProtNLM"/>
    </source>
</evidence>
<gene>
    <name evidence="2" type="ORF">GMA92_09570</name>
</gene>
<dbReference type="AlphaFoldDB" id="A0A9X4XE14"/>
<evidence type="ECO:0000256" key="1">
    <source>
        <dbReference type="SAM" id="Phobius"/>
    </source>
</evidence>
<feature type="transmembrane region" description="Helical" evidence="1">
    <location>
        <begin position="52"/>
        <end position="73"/>
    </location>
</feature>
<keyword evidence="1" id="KW-0812">Transmembrane</keyword>
<comment type="caution">
    <text evidence="2">The sequence shown here is derived from an EMBL/GenBank/DDBJ whole genome shotgun (WGS) entry which is preliminary data.</text>
</comment>
<sequence length="184" mass="21008">MEPLFENQTTLSKKTYVEGALSANKTVISIILFFAGIGLIDTGYKAYMIKEYMLLLCCIGGAIIAFTTPFYIYRSQGVKNYKNQLLLSEGIEPKVNVTLYEDYLTFNKFIPTINENKMGYKSEAETSIKHDKITVVHNLKENFVIVYANQIYLPVQKTGFTKGSPEEFEEFLLKKGIKVKRKIL</sequence>
<proteinExistence type="predicted"/>
<dbReference type="EMBL" id="WMQE01000020">
    <property type="protein sequence ID" value="MTK21668.1"/>
    <property type="molecule type" value="Genomic_DNA"/>
</dbReference>
<dbReference type="RefSeq" id="WP_155222922.1">
    <property type="nucleotide sequence ID" value="NZ_JADPFQ010000032.1"/>
</dbReference>
<name>A0A9X4XE14_9FIRM</name>